<keyword evidence="2" id="KW-1185">Reference proteome</keyword>
<dbReference type="AlphaFoldDB" id="A0A6A5TKZ8"/>
<dbReference type="Proteomes" id="UP000800035">
    <property type="component" value="Unassembled WGS sequence"/>
</dbReference>
<sequence>MPTNSTAATLANCQPRKPAIPSAVDDYENTVKDIIATSTSNLPTNPSTPKRSPTKTLYIVGDFSAPKNIRTVEWKFFLTEGAARPDCRNDFIYREARDISKLSSNQPVLPGGTFGLKLQGEQCEYKNSGNNQGRLFCGKVSRPIDCTRDAERPEDPKSQDSGVYVCGGVRRSVMFRCED</sequence>
<evidence type="ECO:0000313" key="1">
    <source>
        <dbReference type="EMBL" id="KAF1953351.1"/>
    </source>
</evidence>
<dbReference type="EMBL" id="ML977004">
    <property type="protein sequence ID" value="KAF1953351.1"/>
    <property type="molecule type" value="Genomic_DNA"/>
</dbReference>
<evidence type="ECO:0000313" key="2">
    <source>
        <dbReference type="Proteomes" id="UP000800035"/>
    </source>
</evidence>
<name>A0A6A5TKZ8_9PLEO</name>
<dbReference type="OrthoDB" id="3745913at2759"/>
<accession>A0A6A5TKZ8</accession>
<gene>
    <name evidence="1" type="ORF">CC80DRAFT_551394</name>
</gene>
<proteinExistence type="predicted"/>
<protein>
    <submittedName>
        <fullName evidence="1">Uncharacterized protein</fullName>
    </submittedName>
</protein>
<reference evidence="1" key="1">
    <citation type="journal article" date="2020" name="Stud. Mycol.">
        <title>101 Dothideomycetes genomes: a test case for predicting lifestyles and emergence of pathogens.</title>
        <authorList>
            <person name="Haridas S."/>
            <person name="Albert R."/>
            <person name="Binder M."/>
            <person name="Bloem J."/>
            <person name="Labutti K."/>
            <person name="Salamov A."/>
            <person name="Andreopoulos B."/>
            <person name="Baker S."/>
            <person name="Barry K."/>
            <person name="Bills G."/>
            <person name="Bluhm B."/>
            <person name="Cannon C."/>
            <person name="Castanera R."/>
            <person name="Culley D."/>
            <person name="Daum C."/>
            <person name="Ezra D."/>
            <person name="Gonzalez J."/>
            <person name="Henrissat B."/>
            <person name="Kuo A."/>
            <person name="Liang C."/>
            <person name="Lipzen A."/>
            <person name="Lutzoni F."/>
            <person name="Magnuson J."/>
            <person name="Mondo S."/>
            <person name="Nolan M."/>
            <person name="Ohm R."/>
            <person name="Pangilinan J."/>
            <person name="Park H.-J."/>
            <person name="Ramirez L."/>
            <person name="Alfaro M."/>
            <person name="Sun H."/>
            <person name="Tritt A."/>
            <person name="Yoshinaga Y."/>
            <person name="Zwiers L.-H."/>
            <person name="Turgeon B."/>
            <person name="Goodwin S."/>
            <person name="Spatafora J."/>
            <person name="Crous P."/>
            <person name="Grigoriev I."/>
        </authorList>
    </citation>
    <scope>NUCLEOTIDE SEQUENCE</scope>
    <source>
        <strain evidence="1">CBS 675.92</strain>
    </source>
</reference>
<organism evidence="1 2">
    <name type="scientific">Byssothecium circinans</name>
    <dbReference type="NCBI Taxonomy" id="147558"/>
    <lineage>
        <taxon>Eukaryota</taxon>
        <taxon>Fungi</taxon>
        <taxon>Dikarya</taxon>
        <taxon>Ascomycota</taxon>
        <taxon>Pezizomycotina</taxon>
        <taxon>Dothideomycetes</taxon>
        <taxon>Pleosporomycetidae</taxon>
        <taxon>Pleosporales</taxon>
        <taxon>Massarineae</taxon>
        <taxon>Massarinaceae</taxon>
        <taxon>Byssothecium</taxon>
    </lineage>
</organism>